<dbReference type="GO" id="GO:0015254">
    <property type="term" value="F:glycerol channel activity"/>
    <property type="evidence" value="ECO:0007669"/>
    <property type="project" value="TreeGrafter"/>
</dbReference>
<dbReference type="PATRIC" id="fig|1423718.3.peg.1971"/>
<reference evidence="9 10" key="1">
    <citation type="journal article" date="2015" name="Genome Announc.">
        <title>Expanding the biotechnology potential of lactobacilli through comparative genomics of 213 strains and associated genera.</title>
        <authorList>
            <person name="Sun Z."/>
            <person name="Harris H.M."/>
            <person name="McCann A."/>
            <person name="Guo C."/>
            <person name="Argimon S."/>
            <person name="Zhang W."/>
            <person name="Yang X."/>
            <person name="Jeffery I.B."/>
            <person name="Cooney J.C."/>
            <person name="Kagawa T.F."/>
            <person name="Liu W."/>
            <person name="Song Y."/>
            <person name="Salvetti E."/>
            <person name="Wrobel A."/>
            <person name="Rasinkangas P."/>
            <person name="Parkhill J."/>
            <person name="Rea M.C."/>
            <person name="O'Sullivan O."/>
            <person name="Ritari J."/>
            <person name="Douillard F.P."/>
            <person name="Paul Ross R."/>
            <person name="Yang R."/>
            <person name="Briner A.E."/>
            <person name="Felis G.E."/>
            <person name="de Vos W.M."/>
            <person name="Barrangou R."/>
            <person name="Klaenhammer T.R."/>
            <person name="Caufield P.W."/>
            <person name="Cui Y."/>
            <person name="Zhang H."/>
            <person name="O'Toole P.W."/>
        </authorList>
    </citation>
    <scope>NUCLEOTIDE SEQUENCE [LARGE SCALE GENOMIC DNA]</scope>
    <source>
        <strain evidence="9 10">DSM 20509</strain>
    </source>
</reference>
<evidence type="ECO:0000256" key="1">
    <source>
        <dbReference type="ARBA" id="ARBA00004141"/>
    </source>
</evidence>
<dbReference type="EMBL" id="AYYP01000032">
    <property type="protein sequence ID" value="KRM64443.1"/>
    <property type="molecule type" value="Genomic_DNA"/>
</dbReference>
<dbReference type="InterPro" id="IPR022357">
    <property type="entry name" value="MIP_CS"/>
</dbReference>
<dbReference type="PANTHER" id="PTHR43829">
    <property type="entry name" value="AQUAPORIN OR AQUAGLYCEROPORIN RELATED"/>
    <property type="match status" value="1"/>
</dbReference>
<keyword evidence="3 7" id="KW-0813">Transport</keyword>
<feature type="transmembrane region" description="Helical" evidence="8">
    <location>
        <begin position="40"/>
        <end position="59"/>
    </location>
</feature>
<proteinExistence type="inferred from homology"/>
<dbReference type="InterPro" id="IPR023271">
    <property type="entry name" value="Aquaporin-like"/>
</dbReference>
<evidence type="ECO:0000256" key="8">
    <source>
        <dbReference type="SAM" id="Phobius"/>
    </source>
</evidence>
<keyword evidence="5 8" id="KW-1133">Transmembrane helix</keyword>
<dbReference type="PRINTS" id="PR00783">
    <property type="entry name" value="MINTRINSICP"/>
</dbReference>
<dbReference type="GO" id="GO:0005886">
    <property type="term" value="C:plasma membrane"/>
    <property type="evidence" value="ECO:0007669"/>
    <property type="project" value="TreeGrafter"/>
</dbReference>
<dbReference type="InterPro" id="IPR050363">
    <property type="entry name" value="MIP/Aquaporin"/>
</dbReference>
<sequence length="237" mass="25127">MTNMSGFLGEFLGTLILIVFGTGCGAAVNLKNSYAKGSNWLYISLAWGMAVTFGVYVAGQFGAQGHLNPAVTLGFAVFGFFPWSQVLPYISGQLLGAFVGAIFVIIHYYPHFKETDNNNGNSVGIFATGPSIPNGLFNFLSETIATFFFVFTLINLGDFTQGLKPLIVGLLIMVIGQALGATTGFALNPARDLAPRFAYSILPIPNKGGANWSYAWVPICGPIIGGILAAGLQVILK</sequence>
<dbReference type="Gene3D" id="1.20.1080.10">
    <property type="entry name" value="Glycerol uptake facilitator protein"/>
    <property type="match status" value="1"/>
</dbReference>
<evidence type="ECO:0000256" key="6">
    <source>
        <dbReference type="ARBA" id="ARBA00023136"/>
    </source>
</evidence>
<dbReference type="Pfam" id="PF00230">
    <property type="entry name" value="MIP"/>
    <property type="match status" value="1"/>
</dbReference>
<dbReference type="SUPFAM" id="SSF81338">
    <property type="entry name" value="Aquaporin-like"/>
    <property type="match status" value="1"/>
</dbReference>
<evidence type="ECO:0000313" key="9">
    <source>
        <dbReference type="EMBL" id="KRM64443.1"/>
    </source>
</evidence>
<keyword evidence="4 7" id="KW-0812">Transmembrane</keyword>
<comment type="subcellular location">
    <subcellularLocation>
        <location evidence="1">Membrane</location>
        <topology evidence="1">Multi-pass membrane protein</topology>
    </subcellularLocation>
</comment>
<comment type="caution">
    <text evidence="9">The sequence shown here is derived from an EMBL/GenBank/DDBJ whole genome shotgun (WGS) entry which is preliminary data.</text>
</comment>
<dbReference type="AlphaFoldDB" id="A0A0R2AIX4"/>
<accession>A0A0R2AIX4</accession>
<gene>
    <name evidence="9" type="ORF">FC14_GL001901</name>
</gene>
<evidence type="ECO:0000256" key="7">
    <source>
        <dbReference type="RuleBase" id="RU000477"/>
    </source>
</evidence>
<organism evidence="9 10">
    <name type="scientific">Ligilactobacillus agilis DSM 20509</name>
    <dbReference type="NCBI Taxonomy" id="1423718"/>
    <lineage>
        <taxon>Bacteria</taxon>
        <taxon>Bacillati</taxon>
        <taxon>Bacillota</taxon>
        <taxon>Bacilli</taxon>
        <taxon>Lactobacillales</taxon>
        <taxon>Lactobacillaceae</taxon>
        <taxon>Ligilactobacillus</taxon>
    </lineage>
</organism>
<evidence type="ECO:0000313" key="10">
    <source>
        <dbReference type="Proteomes" id="UP000051008"/>
    </source>
</evidence>
<feature type="transmembrane region" description="Helical" evidence="8">
    <location>
        <begin position="6"/>
        <end position="28"/>
    </location>
</feature>
<evidence type="ECO:0000256" key="5">
    <source>
        <dbReference type="ARBA" id="ARBA00022989"/>
    </source>
</evidence>
<dbReference type="PROSITE" id="PS00221">
    <property type="entry name" value="MIP"/>
    <property type="match status" value="1"/>
</dbReference>
<comment type="similarity">
    <text evidence="2 7">Belongs to the MIP/aquaporin (TC 1.A.8) family.</text>
</comment>
<feature type="transmembrane region" description="Helical" evidence="8">
    <location>
        <begin position="215"/>
        <end position="236"/>
    </location>
</feature>
<keyword evidence="6 8" id="KW-0472">Membrane</keyword>
<protein>
    <submittedName>
        <fullName evidence="9">Glycerol uptake facilitator</fullName>
    </submittedName>
</protein>
<feature type="transmembrane region" description="Helical" evidence="8">
    <location>
        <begin position="90"/>
        <end position="109"/>
    </location>
</feature>
<feature type="transmembrane region" description="Helical" evidence="8">
    <location>
        <begin position="136"/>
        <end position="154"/>
    </location>
</feature>
<dbReference type="PANTHER" id="PTHR43829:SF9">
    <property type="entry name" value="AQUAPORIN-9"/>
    <property type="match status" value="1"/>
</dbReference>
<evidence type="ECO:0000256" key="2">
    <source>
        <dbReference type="ARBA" id="ARBA00006175"/>
    </source>
</evidence>
<keyword evidence="10" id="KW-1185">Reference proteome</keyword>
<name>A0A0R2AIX4_9LACO</name>
<dbReference type="InterPro" id="IPR000425">
    <property type="entry name" value="MIP"/>
</dbReference>
<feature type="transmembrane region" description="Helical" evidence="8">
    <location>
        <begin position="166"/>
        <end position="187"/>
    </location>
</feature>
<dbReference type="NCBIfam" id="TIGR00861">
    <property type="entry name" value="MIP"/>
    <property type="match status" value="1"/>
</dbReference>
<dbReference type="Proteomes" id="UP000051008">
    <property type="component" value="Unassembled WGS sequence"/>
</dbReference>
<feature type="transmembrane region" description="Helical" evidence="8">
    <location>
        <begin position="65"/>
        <end position="83"/>
    </location>
</feature>
<evidence type="ECO:0000256" key="4">
    <source>
        <dbReference type="ARBA" id="ARBA00022692"/>
    </source>
</evidence>
<evidence type="ECO:0000256" key="3">
    <source>
        <dbReference type="ARBA" id="ARBA00022448"/>
    </source>
</evidence>